<feature type="region of interest" description="Disordered" evidence="1">
    <location>
        <begin position="25"/>
        <end position="57"/>
    </location>
</feature>
<protein>
    <recommendedName>
        <fullName evidence="4">Plastocyanin</fullName>
    </recommendedName>
</protein>
<dbReference type="GeneID" id="66130163"/>
<dbReference type="PANTHER" id="PTHR36507:SF1">
    <property type="entry name" value="BLL1555 PROTEIN"/>
    <property type="match status" value="1"/>
</dbReference>
<proteinExistence type="predicted"/>
<dbReference type="InterPro" id="IPR052721">
    <property type="entry name" value="ET_Amicyanin"/>
</dbReference>
<feature type="compositionally biased region" description="Low complexity" evidence="1">
    <location>
        <begin position="29"/>
        <end position="57"/>
    </location>
</feature>
<dbReference type="RefSeq" id="WP_244987783.1">
    <property type="nucleotide sequence ID" value="NZ_AP019781.1"/>
</dbReference>
<keyword evidence="3" id="KW-1185">Reference proteome</keyword>
<evidence type="ECO:0000313" key="3">
    <source>
        <dbReference type="Proteomes" id="UP000824969"/>
    </source>
</evidence>
<evidence type="ECO:0000256" key="1">
    <source>
        <dbReference type="SAM" id="MobiDB-lite"/>
    </source>
</evidence>
<dbReference type="EMBL" id="AP019781">
    <property type="protein sequence ID" value="BBL67476.1"/>
    <property type="molecule type" value="Genomic_DNA"/>
</dbReference>
<name>A0ABN5XKH5_9EURY</name>
<accession>A0ABN5XKH5</accession>
<evidence type="ECO:0000313" key="2">
    <source>
        <dbReference type="EMBL" id="BBL67476.1"/>
    </source>
</evidence>
<gene>
    <name evidence="2" type="ORF">MchiMG62_06570</name>
</gene>
<dbReference type="PROSITE" id="PS51257">
    <property type="entry name" value="PROKAR_LIPOPROTEIN"/>
    <property type="match status" value="1"/>
</dbReference>
<reference evidence="2 3" key="1">
    <citation type="submission" date="2019-06" db="EMBL/GenBank/DDBJ databases">
        <title>Complete genome sequence of Methanoculleus chikugoensis strain MG62.</title>
        <authorList>
            <person name="Asakawa S."/>
            <person name="Dianou D."/>
        </authorList>
    </citation>
    <scope>NUCLEOTIDE SEQUENCE [LARGE SCALE GENOMIC DNA]</scope>
    <source>
        <strain evidence="2 3">MG62</strain>
    </source>
</reference>
<organism evidence="2 3">
    <name type="scientific">Methanoculleus chikugoensis</name>
    <dbReference type="NCBI Taxonomy" id="118126"/>
    <lineage>
        <taxon>Archaea</taxon>
        <taxon>Methanobacteriati</taxon>
        <taxon>Methanobacteriota</taxon>
        <taxon>Stenosarchaea group</taxon>
        <taxon>Methanomicrobia</taxon>
        <taxon>Methanomicrobiales</taxon>
        <taxon>Methanomicrobiaceae</taxon>
        <taxon>Methanoculleus</taxon>
    </lineage>
</organism>
<evidence type="ECO:0008006" key="4">
    <source>
        <dbReference type="Google" id="ProtNLM"/>
    </source>
</evidence>
<sequence length="206" mass="20614">MKRMFGILALMVIASIMIAGCVQPSGNKTVTPGTTPGLTETPMETGTPAITETPMETGTPAATATTMITGTETPMETGTPAATATTMITGTETPMETGAAATTVAANATETPPGTPAAAAVVADETVSITESGYVPDTLTVPTGTTVGWTNDASTNQTVSATGATGFFDSGMLAPGDSYTYTFNAAGNYTYQSQTTGINGTIIVTA</sequence>
<dbReference type="Proteomes" id="UP000824969">
    <property type="component" value="Chromosome"/>
</dbReference>
<dbReference type="PANTHER" id="PTHR36507">
    <property type="entry name" value="BLL1555 PROTEIN"/>
    <property type="match status" value="1"/>
</dbReference>